<dbReference type="Proteomes" id="UP001444661">
    <property type="component" value="Unassembled WGS sequence"/>
</dbReference>
<organism evidence="1 2">
    <name type="scientific">Apiospora rasikravindrae</name>
    <dbReference type="NCBI Taxonomy" id="990691"/>
    <lineage>
        <taxon>Eukaryota</taxon>
        <taxon>Fungi</taxon>
        <taxon>Dikarya</taxon>
        <taxon>Ascomycota</taxon>
        <taxon>Pezizomycotina</taxon>
        <taxon>Sordariomycetes</taxon>
        <taxon>Xylariomycetidae</taxon>
        <taxon>Amphisphaeriales</taxon>
        <taxon>Apiosporaceae</taxon>
        <taxon>Apiospora</taxon>
    </lineage>
</organism>
<protein>
    <submittedName>
        <fullName evidence="1">Uncharacterized protein</fullName>
    </submittedName>
</protein>
<keyword evidence="2" id="KW-1185">Reference proteome</keyword>
<evidence type="ECO:0000313" key="2">
    <source>
        <dbReference type="Proteomes" id="UP001444661"/>
    </source>
</evidence>
<comment type="caution">
    <text evidence="1">The sequence shown here is derived from an EMBL/GenBank/DDBJ whole genome shotgun (WGS) entry which is preliminary data.</text>
</comment>
<evidence type="ECO:0000313" key="1">
    <source>
        <dbReference type="EMBL" id="KAK8022717.1"/>
    </source>
</evidence>
<gene>
    <name evidence="1" type="ORF">PG993_013484</name>
</gene>
<sequence>MRRRFSSPTSNVDNVGQHVEGTSMGILQAVDANSALSPNPRIAGHTQLAPQRIRYVLMVR</sequence>
<accession>A0ABR1RZ07</accession>
<reference evidence="1 2" key="1">
    <citation type="submission" date="2023-01" db="EMBL/GenBank/DDBJ databases">
        <title>Analysis of 21 Apiospora genomes using comparative genomics revels a genus with tremendous synthesis potential of carbohydrate active enzymes and secondary metabolites.</title>
        <authorList>
            <person name="Sorensen T."/>
        </authorList>
    </citation>
    <scope>NUCLEOTIDE SEQUENCE [LARGE SCALE GENOMIC DNA]</scope>
    <source>
        <strain evidence="1 2">CBS 33761</strain>
    </source>
</reference>
<proteinExistence type="predicted"/>
<dbReference type="EMBL" id="JAQQWK010000012">
    <property type="protein sequence ID" value="KAK8022717.1"/>
    <property type="molecule type" value="Genomic_DNA"/>
</dbReference>
<name>A0ABR1RZ07_9PEZI</name>